<dbReference type="RefSeq" id="WP_346046269.1">
    <property type="nucleotide sequence ID" value="NZ_BAAACP010000016.1"/>
</dbReference>
<dbReference type="PANTHER" id="PTHR38030">
    <property type="entry name" value="PROTOPORPHYRINOGEN IX DEHYDROGENASE [MENAQUINONE]"/>
    <property type="match status" value="1"/>
</dbReference>
<dbReference type="InterPro" id="IPR026816">
    <property type="entry name" value="Flavodoxin_dom"/>
</dbReference>
<dbReference type="InterPro" id="IPR052200">
    <property type="entry name" value="Protoporphyrinogen_IX_DH"/>
</dbReference>
<dbReference type="InterPro" id="IPR029039">
    <property type="entry name" value="Flavoprotein-like_sf"/>
</dbReference>
<keyword evidence="3" id="KW-1185">Reference proteome</keyword>
<reference evidence="2 3" key="1">
    <citation type="journal article" date="2019" name="Int. J. Syst. Evol. Microbiol.">
        <title>The Global Catalogue of Microorganisms (GCM) 10K type strain sequencing project: providing services to taxonomists for standard genome sequencing and annotation.</title>
        <authorList>
            <consortium name="The Broad Institute Genomics Platform"/>
            <consortium name="The Broad Institute Genome Sequencing Center for Infectious Disease"/>
            <person name="Wu L."/>
            <person name="Ma J."/>
        </authorList>
    </citation>
    <scope>NUCLEOTIDE SEQUENCE [LARGE SCALE GENOMIC DNA]</scope>
    <source>
        <strain evidence="2 3">JCM 6486</strain>
    </source>
</reference>
<organism evidence="2 3">
    <name type="scientific">Paraclostridium tenue</name>
    <dbReference type="NCBI Taxonomy" id="1737"/>
    <lineage>
        <taxon>Bacteria</taxon>
        <taxon>Bacillati</taxon>
        <taxon>Bacillota</taxon>
        <taxon>Clostridia</taxon>
        <taxon>Peptostreptococcales</taxon>
        <taxon>Peptostreptococcaceae</taxon>
        <taxon>Paraclostridium</taxon>
    </lineage>
</organism>
<accession>A0ABN1M8E0</accession>
<feature type="domain" description="Flavodoxin-like" evidence="1">
    <location>
        <begin position="3"/>
        <end position="132"/>
    </location>
</feature>
<dbReference type="Gene3D" id="3.40.50.360">
    <property type="match status" value="1"/>
</dbReference>
<dbReference type="InterPro" id="IPR008254">
    <property type="entry name" value="Flavodoxin/NO_synth"/>
</dbReference>
<dbReference type="Pfam" id="PF12724">
    <property type="entry name" value="Flavodoxin_5"/>
    <property type="match status" value="1"/>
</dbReference>
<proteinExistence type="predicted"/>
<name>A0ABN1M8E0_9FIRM</name>
<gene>
    <name evidence="2" type="ORF">GCM10008917_23660</name>
</gene>
<protein>
    <recommendedName>
        <fullName evidence="1">Flavodoxin-like domain-containing protein</fullName>
    </recommendedName>
</protein>
<sequence length="132" mass="15243">MCTLIAYGSNNGITKNLAMSLSEKLDSEVDVRNTKYNSSFYLDKYDNILIGINLVNGEISNEIKKFIENNIEDFQFKKLGFFTINKDNNQINKIDTSLPKEFKNLIGFEGHFSKEYFEEMNSFVETLNQKLA</sequence>
<evidence type="ECO:0000313" key="2">
    <source>
        <dbReference type="EMBL" id="GAA0865594.1"/>
    </source>
</evidence>
<evidence type="ECO:0000313" key="3">
    <source>
        <dbReference type="Proteomes" id="UP001400965"/>
    </source>
</evidence>
<comment type="caution">
    <text evidence="2">The sequence shown here is derived from an EMBL/GenBank/DDBJ whole genome shotgun (WGS) entry which is preliminary data.</text>
</comment>
<dbReference type="SUPFAM" id="SSF52218">
    <property type="entry name" value="Flavoproteins"/>
    <property type="match status" value="1"/>
</dbReference>
<dbReference type="PANTHER" id="PTHR38030:SF2">
    <property type="entry name" value="PROTOPORPHYRINOGEN IX DEHYDROGENASE [QUINONE]"/>
    <property type="match status" value="1"/>
</dbReference>
<dbReference type="EMBL" id="BAAACP010000016">
    <property type="protein sequence ID" value="GAA0865594.1"/>
    <property type="molecule type" value="Genomic_DNA"/>
</dbReference>
<dbReference type="Proteomes" id="UP001400965">
    <property type="component" value="Unassembled WGS sequence"/>
</dbReference>
<dbReference type="PROSITE" id="PS50902">
    <property type="entry name" value="FLAVODOXIN_LIKE"/>
    <property type="match status" value="1"/>
</dbReference>
<evidence type="ECO:0000259" key="1">
    <source>
        <dbReference type="PROSITE" id="PS50902"/>
    </source>
</evidence>